<dbReference type="AlphaFoldDB" id="A0A2X4UH79"/>
<dbReference type="EMBL" id="LS483469">
    <property type="protein sequence ID" value="SQI38071.1"/>
    <property type="molecule type" value="Genomic_DNA"/>
</dbReference>
<proteinExistence type="predicted"/>
<gene>
    <name evidence="1" type="ORF">NCTC12961_02530</name>
</gene>
<name>A0A2X4UH79_SERPL</name>
<reference evidence="1 2" key="1">
    <citation type="submission" date="2018-06" db="EMBL/GenBank/DDBJ databases">
        <authorList>
            <consortium name="Pathogen Informatics"/>
            <person name="Doyle S."/>
        </authorList>
    </citation>
    <scope>NUCLEOTIDE SEQUENCE [LARGE SCALE GENOMIC DNA]</scope>
    <source>
        <strain evidence="1 2">NCTC12961</strain>
    </source>
</reference>
<protein>
    <submittedName>
        <fullName evidence="1">Uncharacterized protein</fullName>
    </submittedName>
</protein>
<organism evidence="1 2">
    <name type="scientific">Serratia plymuthica</name>
    <dbReference type="NCBI Taxonomy" id="82996"/>
    <lineage>
        <taxon>Bacteria</taxon>
        <taxon>Pseudomonadati</taxon>
        <taxon>Pseudomonadota</taxon>
        <taxon>Gammaproteobacteria</taxon>
        <taxon>Enterobacterales</taxon>
        <taxon>Yersiniaceae</taxon>
        <taxon>Serratia</taxon>
    </lineage>
</organism>
<sequence length="86" mass="9380">MPNAQAAWEAEKRVSGRRYRVRVNHDGAGGAPNWSKGAACRVSGLNRVNIGPQGQALFRQRRQLPAVLFGRPPAALACSQRDATRQ</sequence>
<evidence type="ECO:0000313" key="1">
    <source>
        <dbReference type="EMBL" id="SQI38071.1"/>
    </source>
</evidence>
<evidence type="ECO:0000313" key="2">
    <source>
        <dbReference type="Proteomes" id="UP000248897"/>
    </source>
</evidence>
<dbReference type="Proteomes" id="UP000248897">
    <property type="component" value="Chromosome 1"/>
</dbReference>
<accession>A0A2X4UH79</accession>